<evidence type="ECO:0000313" key="4">
    <source>
        <dbReference type="Ensembl" id="ENSCSEP00000000605.1"/>
    </source>
</evidence>
<dbReference type="Gene3D" id="2.60.40.10">
    <property type="entry name" value="Immunoglobulins"/>
    <property type="match status" value="2"/>
</dbReference>
<dbReference type="InterPro" id="IPR003961">
    <property type="entry name" value="FN3_dom"/>
</dbReference>
<feature type="compositionally biased region" description="Low complexity" evidence="1">
    <location>
        <begin position="776"/>
        <end position="789"/>
    </location>
</feature>
<feature type="chain" id="PRO_5018201284" evidence="2">
    <location>
        <begin position="25"/>
        <end position="1273"/>
    </location>
</feature>
<accession>A0A3P8UJY6</accession>
<name>A0A3P8UJY6_CYNSE</name>
<feature type="compositionally biased region" description="Low complexity" evidence="1">
    <location>
        <begin position="929"/>
        <end position="938"/>
    </location>
</feature>
<feature type="compositionally biased region" description="Polar residues" evidence="1">
    <location>
        <begin position="654"/>
        <end position="667"/>
    </location>
</feature>
<reference evidence="4 5" key="1">
    <citation type="journal article" date="2014" name="Nat. Genet.">
        <title>Whole-genome sequence of a flatfish provides insights into ZW sex chromosome evolution and adaptation to a benthic lifestyle.</title>
        <authorList>
            <person name="Chen S."/>
            <person name="Zhang G."/>
            <person name="Shao C."/>
            <person name="Huang Q."/>
            <person name="Liu G."/>
            <person name="Zhang P."/>
            <person name="Song W."/>
            <person name="An N."/>
            <person name="Chalopin D."/>
            <person name="Volff J.N."/>
            <person name="Hong Y."/>
            <person name="Li Q."/>
            <person name="Sha Z."/>
            <person name="Zhou H."/>
            <person name="Xie M."/>
            <person name="Yu Q."/>
            <person name="Liu Y."/>
            <person name="Xiang H."/>
            <person name="Wang N."/>
            <person name="Wu K."/>
            <person name="Yang C."/>
            <person name="Zhou Q."/>
            <person name="Liao X."/>
            <person name="Yang L."/>
            <person name="Hu Q."/>
            <person name="Zhang J."/>
            <person name="Meng L."/>
            <person name="Jin L."/>
            <person name="Tian Y."/>
            <person name="Lian J."/>
            <person name="Yang J."/>
            <person name="Miao G."/>
            <person name="Liu S."/>
            <person name="Liang Z."/>
            <person name="Yan F."/>
            <person name="Li Y."/>
            <person name="Sun B."/>
            <person name="Zhang H."/>
            <person name="Zhang J."/>
            <person name="Zhu Y."/>
            <person name="Du M."/>
            <person name="Zhao Y."/>
            <person name="Schartl M."/>
            <person name="Tang Q."/>
            <person name="Wang J."/>
        </authorList>
    </citation>
    <scope>NUCLEOTIDE SEQUENCE</scope>
</reference>
<sequence length="1273" mass="138495">MALAASRTLLALFVTFCAPGCGWTEKTVRTQSGKQNLSDKSLRESWEPSIHLDGRPVDRFVISPNKPSRSHRFTKTGKDVRTPVLEDVDPEWVNLDGFAVLGGSPVSNTSAGPIRFPHTAARTQPSVKRATRDDQTSRPSSASNIRTHRRAPQSSSGPRQPERPVAGMSLLDRRRQRHTKPQSDQRNRNTPKLTSESVHVVSLQAQKVQGRSAPANRAVATKTTTPEPEPEYEARDISVRVMSPQSVLISWVDPLIELGKVDPEEDRSYTVRYREKGESARWEYKDSPQKRMMIDTLTADSMYEFSVRISQDEKHGKWSVSVFQRTPESAPSGPPENFEVKPLRGKGTAVIATWDPPDQPNGRIRDYILSYAPALKPFGMKSETYRASTSTATVEGLTPGDTYIFKIRATNRRGQGPLSKALSVTMPGSSGSSSKPKVIHRTSHSPSRQDTDLDEPELMTTEAPVEPTTPSQSNPVASAKKRQRPLSQSRSYHDTFFSARGSSRNSRDFSRGKVTTPPPVEETTTAMMVPEAKEPDNDVSPEVEEEELHTTETPNLKILTPSPTKQTYGKPNSKPRRPIKIRVHKKPSSSPFPFISSTSSSHSPLASTSSPSHIQESAARREDYTASTYSKNKDLVGKEIPSYKPPSPAEKENSSQQPEVAQASRSTGPGGRFGYGTRNGFSRRRPGVMLRGNSTRILNGYKPATIPQSNLPNRAANSATLNAHTSSVSQFPVPERTNNEAKSDTNNGHRRQTSFHSRSQSSIPVTSQSTPQHPFRSTTSHSSPSVSHRGSQRTTNSHTPSEVGRTYSRGNDDMKPESTNTELKNIEEPTITSKLQPTEEGSKSPSLAERFPWLASRYPEQFAPRTRTLASQQDGRSPLTRTSSSVGVFRPFLRGTTPRVSGATGASGVSPIQETNEDLKSPSNRDSIKSGVGVSVVKPSLADKNPASGETRKTTTSASSSVASTSHHTSHGPTGSSERIHEKPTYGNQNSHKKDYVEEVSRNVGKNDEDTDSTEAEKPPIVTSANADRNTEENESVNTRETSSGTRTGTSVGVPPTQRRPAVGTSPRAHSPFLANRQFRPRVPIRPQPAQNTRSGSSTSQSSSSSVDSSSSHNEAGTQPSERKTGTVAEGQSQSTSSSSSSSTASLSSRDTTRGAGVRARYPISRGKPINGGTFKPANGNGKNGRPNLTAANDKDAPASPETSKAVGRKFITGPDGSKWIVDLEKGILMNQAGQILQDSSGKPRRVVLGEDGRTIFGDILHLTLQCQKKKIL</sequence>
<feature type="compositionally biased region" description="Basic and acidic residues" evidence="1">
    <location>
        <begin position="992"/>
        <end position="1008"/>
    </location>
</feature>
<dbReference type="InterPro" id="IPR013783">
    <property type="entry name" value="Ig-like_fold"/>
</dbReference>
<evidence type="ECO:0000259" key="3">
    <source>
        <dbReference type="PROSITE" id="PS50853"/>
    </source>
</evidence>
<organism evidence="4 5">
    <name type="scientific">Cynoglossus semilaevis</name>
    <name type="common">Tongue sole</name>
    <dbReference type="NCBI Taxonomy" id="244447"/>
    <lineage>
        <taxon>Eukaryota</taxon>
        <taxon>Metazoa</taxon>
        <taxon>Chordata</taxon>
        <taxon>Craniata</taxon>
        <taxon>Vertebrata</taxon>
        <taxon>Euteleostomi</taxon>
        <taxon>Actinopterygii</taxon>
        <taxon>Neopterygii</taxon>
        <taxon>Teleostei</taxon>
        <taxon>Neoteleostei</taxon>
        <taxon>Acanthomorphata</taxon>
        <taxon>Carangaria</taxon>
        <taxon>Pleuronectiformes</taxon>
        <taxon>Pleuronectoidei</taxon>
        <taxon>Cynoglossidae</taxon>
        <taxon>Cynoglossinae</taxon>
        <taxon>Cynoglossus</taxon>
    </lineage>
</organism>
<feature type="compositionally biased region" description="Low complexity" evidence="1">
    <location>
        <begin position="1132"/>
        <end position="1149"/>
    </location>
</feature>
<feature type="compositionally biased region" description="Low complexity" evidence="1">
    <location>
        <begin position="427"/>
        <end position="436"/>
    </location>
</feature>
<dbReference type="Pfam" id="PF00041">
    <property type="entry name" value="fn3"/>
    <property type="match status" value="2"/>
</dbReference>
<protein>
    <submittedName>
        <fullName evidence="4">Fibronectin type III domain containing 1</fullName>
    </submittedName>
</protein>
<evidence type="ECO:0000256" key="1">
    <source>
        <dbReference type="SAM" id="MobiDB-lite"/>
    </source>
</evidence>
<feature type="region of interest" description="Disordered" evidence="1">
    <location>
        <begin position="723"/>
        <end position="847"/>
    </location>
</feature>
<dbReference type="PRINTS" id="PR00014">
    <property type="entry name" value="FNTYPEIII"/>
</dbReference>
<keyword evidence="2" id="KW-0732">Signal</keyword>
<dbReference type="SUPFAM" id="SSF49265">
    <property type="entry name" value="Fibronectin type III"/>
    <property type="match status" value="1"/>
</dbReference>
<dbReference type="SMART" id="SM00060">
    <property type="entry name" value="FN3"/>
    <property type="match status" value="2"/>
</dbReference>
<feature type="compositionally biased region" description="Low complexity" evidence="1">
    <location>
        <begin position="954"/>
        <end position="977"/>
    </location>
</feature>
<feature type="domain" description="Fibronectin type-III" evidence="3">
    <location>
        <begin position="334"/>
        <end position="429"/>
    </location>
</feature>
<dbReference type="PANTHER" id="PTHR23197">
    <property type="entry name" value="TARSH-RELATED FIBRONECTIN DOMAIN-CONTAINING"/>
    <property type="match status" value="1"/>
</dbReference>
<dbReference type="InterPro" id="IPR036116">
    <property type="entry name" value="FN3_sf"/>
</dbReference>
<dbReference type="PANTHER" id="PTHR23197:SF8">
    <property type="entry name" value="FIBRONECTIN TYPE III DOMAIN-CONTAINING PROTEIN 1"/>
    <property type="match status" value="1"/>
</dbReference>
<reference evidence="4" key="2">
    <citation type="submission" date="2025-08" db="UniProtKB">
        <authorList>
            <consortium name="Ensembl"/>
        </authorList>
    </citation>
    <scope>IDENTIFICATION</scope>
</reference>
<feature type="compositionally biased region" description="Low complexity" evidence="1">
    <location>
        <begin position="588"/>
        <end position="614"/>
    </location>
</feature>
<feature type="region of interest" description="Disordered" evidence="1">
    <location>
        <begin position="890"/>
        <end position="1208"/>
    </location>
</feature>
<reference evidence="4" key="3">
    <citation type="submission" date="2025-09" db="UniProtKB">
        <authorList>
            <consortium name="Ensembl"/>
        </authorList>
    </citation>
    <scope>IDENTIFICATION</scope>
</reference>
<dbReference type="Proteomes" id="UP000265120">
    <property type="component" value="Chromosome 7"/>
</dbReference>
<feature type="domain" description="Fibronectin type-III" evidence="3">
    <location>
        <begin position="233"/>
        <end position="329"/>
    </location>
</feature>
<dbReference type="CDD" id="cd00063">
    <property type="entry name" value="FN3"/>
    <property type="match status" value="2"/>
</dbReference>
<feature type="region of interest" description="Disordered" evidence="1">
    <location>
        <begin position="416"/>
        <end position="692"/>
    </location>
</feature>
<feature type="compositionally biased region" description="Low complexity" evidence="1">
    <location>
        <begin position="1039"/>
        <end position="1057"/>
    </location>
</feature>
<dbReference type="PROSITE" id="PS50853">
    <property type="entry name" value="FN3"/>
    <property type="match status" value="2"/>
</dbReference>
<feature type="compositionally biased region" description="Polar residues" evidence="1">
    <location>
        <begin position="561"/>
        <end position="570"/>
    </location>
</feature>
<feature type="compositionally biased region" description="Low complexity" evidence="1">
    <location>
        <begin position="1095"/>
        <end position="1112"/>
    </location>
</feature>
<feature type="compositionally biased region" description="Acidic residues" evidence="1">
    <location>
        <begin position="537"/>
        <end position="547"/>
    </location>
</feature>
<dbReference type="GeneTree" id="ENSGT00530000063558"/>
<dbReference type="InParanoid" id="A0A3P8UJY6"/>
<dbReference type="STRING" id="244447.ENSCSEP00000000605"/>
<feature type="compositionally biased region" description="Polar residues" evidence="1">
    <location>
        <begin position="188"/>
        <end position="209"/>
    </location>
</feature>
<feature type="region of interest" description="Disordered" evidence="1">
    <location>
        <begin position="109"/>
        <end position="232"/>
    </location>
</feature>
<dbReference type="AlphaFoldDB" id="A0A3P8UJY6"/>
<feature type="compositionally biased region" description="Polar residues" evidence="1">
    <location>
        <begin position="754"/>
        <end position="772"/>
    </location>
</feature>
<keyword evidence="5" id="KW-1185">Reference proteome</keyword>
<proteinExistence type="predicted"/>
<feature type="compositionally biased region" description="Basic residues" evidence="1">
    <location>
        <begin position="573"/>
        <end position="587"/>
    </location>
</feature>
<evidence type="ECO:0000313" key="5">
    <source>
        <dbReference type="Proteomes" id="UP000265120"/>
    </source>
</evidence>
<dbReference type="FunCoup" id="A0A3P8UJY6">
    <property type="interactions" value="817"/>
</dbReference>
<feature type="signal peptide" evidence="2">
    <location>
        <begin position="1"/>
        <end position="24"/>
    </location>
</feature>
<evidence type="ECO:0000256" key="2">
    <source>
        <dbReference type="SAM" id="SignalP"/>
    </source>
</evidence>
<dbReference type="OMA" id="SNIRTHR"/>
<dbReference type="Ensembl" id="ENSCSET00000000632.1">
    <property type="protein sequence ID" value="ENSCSEP00000000605.1"/>
    <property type="gene ID" value="ENSCSEG00000000434.1"/>
</dbReference>